<proteinExistence type="inferred from homology"/>
<sequence>MVVHNDEWTWEYIYHCLYIEKAFDNIVISPGPGSPTCHKDEYALKYLVSARIFQSWVFVLATRFCYNILALGFVHGAKIVHALEPIHGRLSEIDHTGCDLFKEIPSGMESGFKVVRYHSLVIDADSLPEELIPIAWTTSVHTLSFLGTQQSDIILGSFGDKATLQPIGFLDGKVKDKGISTINNNVNGLKSTKVLMGVMHSNQPHYGVQFHPESIATSHGRQIFKNFKKMTIDHGLRTSLLHERKVHNSGKQQMFLVSHACQSSEFPRSKILLNKSDMTHHLDMCKPPIFAFKSMEVKYVRMQWKKIEGLASQVGGSENIFRQLFGDEHAEDTFWLDSSSKDQSRARFSFMGGKGGSLWKQITFRLSDQISEHTRHEVGHTSRKTTNNFGGYLSIQDGYGSVHTTFLKEGLFDFLNKELQSFCYDKKDYEGLPFDFCGGFIGFIGEKDQAENLMIVDLLRNDLGRVCEPGSVHVPRLMEVESYATVHTLVSTIQGKRKSNVSPIDCVRAAFPGGSMTGAPKLRSMELLDSLESCSRGVYSGSIGFFSYNQTFDLNIVIRTVVIHKGEASIGAGGAIVALSNPEDEYAEMMLKSKAPRKVVEECTSELDFCDSSFKMVS</sequence>
<dbReference type="SUPFAM" id="SSF52317">
    <property type="entry name" value="Class I glutamine amidotransferase-like"/>
    <property type="match status" value="1"/>
</dbReference>
<dbReference type="PANTHER" id="PTHR11236">
    <property type="entry name" value="AMINOBENZOATE/ANTHRANILATE SYNTHASE"/>
    <property type="match status" value="1"/>
</dbReference>
<dbReference type="GO" id="GO:0008153">
    <property type="term" value="P:4-aminobenzoate biosynthetic process"/>
    <property type="evidence" value="ECO:0007669"/>
    <property type="project" value="TreeGrafter"/>
</dbReference>
<gene>
    <name evidence="13" type="primary">LOC105049360</name>
</gene>
<dbReference type="InterPro" id="IPR029062">
    <property type="entry name" value="Class_I_gatase-like"/>
</dbReference>
<organism evidence="12 13">
    <name type="scientific">Elaeis guineensis var. tenera</name>
    <name type="common">Oil palm</name>
    <dbReference type="NCBI Taxonomy" id="51953"/>
    <lineage>
        <taxon>Eukaryota</taxon>
        <taxon>Viridiplantae</taxon>
        <taxon>Streptophyta</taxon>
        <taxon>Embryophyta</taxon>
        <taxon>Tracheophyta</taxon>
        <taxon>Spermatophyta</taxon>
        <taxon>Magnoliopsida</taxon>
        <taxon>Liliopsida</taxon>
        <taxon>Arecaceae</taxon>
        <taxon>Arecoideae</taxon>
        <taxon>Cocoseae</taxon>
        <taxon>Elaeidinae</taxon>
        <taxon>Elaeis</taxon>
    </lineage>
</organism>
<dbReference type="Gene3D" id="3.40.50.880">
    <property type="match status" value="1"/>
</dbReference>
<keyword evidence="6" id="KW-0289">Folate biosynthesis</keyword>
<dbReference type="GO" id="GO:0046654">
    <property type="term" value="P:tetrahydrofolate biosynthetic process"/>
    <property type="evidence" value="ECO:0007669"/>
    <property type="project" value="UniProtKB-UniPathway"/>
</dbReference>
<dbReference type="InterPro" id="IPR015890">
    <property type="entry name" value="Chorismate_C"/>
</dbReference>
<evidence type="ECO:0000256" key="6">
    <source>
        <dbReference type="ARBA" id="ARBA00022909"/>
    </source>
</evidence>
<dbReference type="CDD" id="cd01743">
    <property type="entry name" value="GATase1_Anthranilate_Synthase"/>
    <property type="match status" value="1"/>
</dbReference>
<comment type="similarity">
    <text evidence="3">In the C-terminal section; belongs to the anthranilate synthase component I family.</text>
</comment>
<dbReference type="InterPro" id="IPR005801">
    <property type="entry name" value="ADC_synthase"/>
</dbReference>
<feature type="domain" description="Glutamine amidotransferase" evidence="10">
    <location>
        <begin position="9"/>
        <end position="139"/>
    </location>
</feature>
<dbReference type="InterPro" id="IPR019999">
    <property type="entry name" value="Anth_synth_I-like"/>
</dbReference>
<dbReference type="GO" id="GO:0000162">
    <property type="term" value="P:L-tryptophan biosynthetic process"/>
    <property type="evidence" value="ECO:0007669"/>
    <property type="project" value="TreeGrafter"/>
</dbReference>
<dbReference type="PANTHER" id="PTHR11236:SF18">
    <property type="entry name" value="AMINODEOXYCHORISMATE SYNTHASE"/>
    <property type="match status" value="1"/>
</dbReference>
<keyword evidence="12" id="KW-1185">Reference proteome</keyword>
<dbReference type="GO" id="GO:0005737">
    <property type="term" value="C:cytoplasm"/>
    <property type="evidence" value="ECO:0007669"/>
    <property type="project" value="TreeGrafter"/>
</dbReference>
<evidence type="ECO:0000256" key="2">
    <source>
        <dbReference type="ARBA" id="ARBA00005009"/>
    </source>
</evidence>
<keyword evidence="7" id="KW-0315">Glutamine amidotransferase</keyword>
<evidence type="ECO:0000313" key="13">
    <source>
        <dbReference type="RefSeq" id="XP_029121613.1"/>
    </source>
</evidence>
<protein>
    <recommendedName>
        <fullName evidence="4">aminodeoxychorismate synthase</fullName>
        <ecNumber evidence="4">2.6.1.85</ecNumber>
    </recommendedName>
    <alternativeName>
        <fullName evidence="8">Para-aminobenzoate synthase</fullName>
    </alternativeName>
    <alternativeName>
        <fullName evidence="9">p-aminobenzoic acid synthase</fullName>
    </alternativeName>
</protein>
<comment type="catalytic activity">
    <reaction evidence="1">
        <text>chorismate + L-glutamine = 4-amino-4-deoxychorismate + L-glutamate</text>
        <dbReference type="Rhea" id="RHEA:11672"/>
        <dbReference type="ChEBI" id="CHEBI:29748"/>
        <dbReference type="ChEBI" id="CHEBI:29985"/>
        <dbReference type="ChEBI" id="CHEBI:58359"/>
        <dbReference type="ChEBI" id="CHEBI:58406"/>
        <dbReference type="EC" id="2.6.1.85"/>
    </reaction>
</comment>
<feature type="domain" description="Chorismate-utilising enzyme C-terminal" evidence="11">
    <location>
        <begin position="446"/>
        <end position="592"/>
    </location>
</feature>
<dbReference type="AlphaFoldDB" id="A0A8N4EZ01"/>
<accession>A0A8N4EZ01</accession>
<keyword evidence="5" id="KW-0808">Transferase</keyword>
<evidence type="ECO:0000256" key="4">
    <source>
        <dbReference type="ARBA" id="ARBA00013139"/>
    </source>
</evidence>
<evidence type="ECO:0000256" key="5">
    <source>
        <dbReference type="ARBA" id="ARBA00022679"/>
    </source>
</evidence>
<dbReference type="Pfam" id="PF00117">
    <property type="entry name" value="GATase"/>
    <property type="match status" value="2"/>
</dbReference>
<evidence type="ECO:0000259" key="11">
    <source>
        <dbReference type="Pfam" id="PF00425"/>
    </source>
</evidence>
<evidence type="ECO:0000256" key="8">
    <source>
        <dbReference type="ARBA" id="ARBA00031329"/>
    </source>
</evidence>
<dbReference type="UniPathway" id="UPA00077">
    <property type="reaction ID" value="UER00149"/>
</dbReference>
<dbReference type="PROSITE" id="PS51273">
    <property type="entry name" value="GATASE_TYPE_1"/>
    <property type="match status" value="1"/>
</dbReference>
<dbReference type="Gene3D" id="3.60.120.10">
    <property type="entry name" value="Anthranilate synthase"/>
    <property type="match status" value="2"/>
</dbReference>
<reference evidence="13" key="1">
    <citation type="submission" date="2025-08" db="UniProtKB">
        <authorList>
            <consortium name="RefSeq"/>
        </authorList>
    </citation>
    <scope>IDENTIFICATION</scope>
</reference>
<dbReference type="Proteomes" id="UP000504607">
    <property type="component" value="Chromosome 7"/>
</dbReference>
<dbReference type="EC" id="2.6.1.85" evidence="4"/>
<evidence type="ECO:0000256" key="1">
    <source>
        <dbReference type="ARBA" id="ARBA00001000"/>
    </source>
</evidence>
<dbReference type="InterPro" id="IPR017926">
    <property type="entry name" value="GATASE"/>
</dbReference>
<dbReference type="Pfam" id="PF00425">
    <property type="entry name" value="Chorismate_bind"/>
    <property type="match status" value="1"/>
</dbReference>
<dbReference type="InterPro" id="IPR006221">
    <property type="entry name" value="TrpG/PapA_dom"/>
</dbReference>
<dbReference type="RefSeq" id="XP_029121613.1">
    <property type="nucleotide sequence ID" value="XM_029265780.1"/>
</dbReference>
<dbReference type="GO" id="GO:0046656">
    <property type="term" value="P:folic acid biosynthetic process"/>
    <property type="evidence" value="ECO:0007669"/>
    <property type="project" value="UniProtKB-KW"/>
</dbReference>
<evidence type="ECO:0000256" key="3">
    <source>
        <dbReference type="ARBA" id="ARBA00005970"/>
    </source>
</evidence>
<dbReference type="SUPFAM" id="SSF56322">
    <property type="entry name" value="ADC synthase"/>
    <property type="match status" value="1"/>
</dbReference>
<evidence type="ECO:0000259" key="10">
    <source>
        <dbReference type="Pfam" id="PF00117"/>
    </source>
</evidence>
<evidence type="ECO:0000256" key="9">
    <source>
        <dbReference type="ARBA" id="ARBA00031904"/>
    </source>
</evidence>
<dbReference type="GO" id="GO:0046820">
    <property type="term" value="F:4-amino-4-deoxychorismate synthase activity"/>
    <property type="evidence" value="ECO:0007669"/>
    <property type="project" value="UniProtKB-EC"/>
</dbReference>
<name>A0A8N4EZ01_ELAGV</name>
<evidence type="ECO:0000313" key="12">
    <source>
        <dbReference type="Proteomes" id="UP000504607"/>
    </source>
</evidence>
<evidence type="ECO:0000256" key="7">
    <source>
        <dbReference type="ARBA" id="ARBA00022962"/>
    </source>
</evidence>
<comment type="pathway">
    <text evidence="2">Cofactor biosynthesis; tetrahydrofolate biosynthesis; 4-aminobenzoate from chorismate: step 1/2.</text>
</comment>
<feature type="domain" description="Glutamine amidotransferase" evidence="10">
    <location>
        <begin position="190"/>
        <end position="227"/>
    </location>
</feature>
<dbReference type="PRINTS" id="PR00097">
    <property type="entry name" value="ANTSNTHASEII"/>
</dbReference>